<dbReference type="EMBL" id="KK100980">
    <property type="protein sequence ID" value="KIZ02763.1"/>
    <property type="molecule type" value="Genomic_DNA"/>
</dbReference>
<evidence type="ECO:0000313" key="3">
    <source>
        <dbReference type="Proteomes" id="UP000054498"/>
    </source>
</evidence>
<dbReference type="RefSeq" id="XP_013901782.1">
    <property type="nucleotide sequence ID" value="XM_014046328.1"/>
</dbReference>
<feature type="compositionally biased region" description="Low complexity" evidence="1">
    <location>
        <begin position="64"/>
        <end position="73"/>
    </location>
</feature>
<sequence length="132" mass="13869">VAELTSPPLLDDGPVVATAAARSLPSTSESGQPQAHSLHPVKLSPQKQSGPAAADTAPPPPLVVAPSLPQVAAGRLAVGQDQQAEGTTERIEQQDHNEQHQQQQQQQQPAAAKPLKKRRLADIAAKQLGRQL</sequence>
<evidence type="ECO:0000256" key="1">
    <source>
        <dbReference type="SAM" id="MobiDB-lite"/>
    </source>
</evidence>
<dbReference type="KEGG" id="mng:MNEG_5190"/>
<feature type="non-terminal residue" evidence="2">
    <location>
        <position position="1"/>
    </location>
</feature>
<name>A0A0D2JVD4_9CHLO</name>
<dbReference type="GeneID" id="25738067"/>
<proteinExistence type="predicted"/>
<dbReference type="AlphaFoldDB" id="A0A0D2JVD4"/>
<dbReference type="Proteomes" id="UP000054498">
    <property type="component" value="Unassembled WGS sequence"/>
</dbReference>
<feature type="region of interest" description="Disordered" evidence="1">
    <location>
        <begin position="1"/>
        <end position="132"/>
    </location>
</feature>
<keyword evidence="3" id="KW-1185">Reference proteome</keyword>
<organism evidence="2 3">
    <name type="scientific">Monoraphidium neglectum</name>
    <dbReference type="NCBI Taxonomy" id="145388"/>
    <lineage>
        <taxon>Eukaryota</taxon>
        <taxon>Viridiplantae</taxon>
        <taxon>Chlorophyta</taxon>
        <taxon>core chlorophytes</taxon>
        <taxon>Chlorophyceae</taxon>
        <taxon>CS clade</taxon>
        <taxon>Sphaeropleales</taxon>
        <taxon>Selenastraceae</taxon>
        <taxon>Monoraphidium</taxon>
    </lineage>
</organism>
<feature type="compositionally biased region" description="Basic and acidic residues" evidence="1">
    <location>
        <begin position="87"/>
        <end position="99"/>
    </location>
</feature>
<accession>A0A0D2JVD4</accession>
<feature type="compositionally biased region" description="Polar residues" evidence="1">
    <location>
        <begin position="24"/>
        <end position="35"/>
    </location>
</feature>
<evidence type="ECO:0000313" key="2">
    <source>
        <dbReference type="EMBL" id="KIZ02763.1"/>
    </source>
</evidence>
<gene>
    <name evidence="2" type="ORF">MNEG_5190</name>
</gene>
<feature type="compositionally biased region" description="Low complexity" evidence="1">
    <location>
        <begin position="100"/>
        <end position="113"/>
    </location>
</feature>
<reference evidence="2 3" key="1">
    <citation type="journal article" date="2013" name="BMC Genomics">
        <title>Reconstruction of the lipid metabolism for the microalga Monoraphidium neglectum from its genome sequence reveals characteristics suitable for biofuel production.</title>
        <authorList>
            <person name="Bogen C."/>
            <person name="Al-Dilaimi A."/>
            <person name="Albersmeier A."/>
            <person name="Wichmann J."/>
            <person name="Grundmann M."/>
            <person name="Rupp O."/>
            <person name="Lauersen K.J."/>
            <person name="Blifernez-Klassen O."/>
            <person name="Kalinowski J."/>
            <person name="Goesmann A."/>
            <person name="Mussgnug J.H."/>
            <person name="Kruse O."/>
        </authorList>
    </citation>
    <scope>NUCLEOTIDE SEQUENCE [LARGE SCALE GENOMIC DNA]</scope>
    <source>
        <strain evidence="2 3">SAG 48.87</strain>
    </source>
</reference>
<protein>
    <submittedName>
        <fullName evidence="2">Uncharacterized protein</fullName>
    </submittedName>
</protein>